<dbReference type="SMART" id="SM00184">
    <property type="entry name" value="RING"/>
    <property type="match status" value="1"/>
</dbReference>
<protein>
    <recommendedName>
        <fullName evidence="4">RING-type E3 ubiquitin transferase</fullName>
        <ecNumber evidence="4">2.3.2.27</ecNumber>
    </recommendedName>
</protein>
<keyword evidence="20" id="KW-1185">Reference proteome</keyword>
<dbReference type="SUPFAM" id="SSF57850">
    <property type="entry name" value="RING/U-box"/>
    <property type="match status" value="1"/>
</dbReference>
<feature type="transmembrane region" description="Helical" evidence="16">
    <location>
        <begin position="47"/>
        <end position="69"/>
    </location>
</feature>
<dbReference type="Pfam" id="PF13639">
    <property type="entry name" value="zf-RING_2"/>
    <property type="match status" value="1"/>
</dbReference>
<dbReference type="InterPro" id="IPR001841">
    <property type="entry name" value="Znf_RING"/>
</dbReference>
<proteinExistence type="inferred from homology"/>
<dbReference type="AlphaFoldDB" id="A0A7J7M7Z4"/>
<evidence type="ECO:0000256" key="17">
    <source>
        <dbReference type="SAM" id="SignalP"/>
    </source>
</evidence>
<dbReference type="GO" id="GO:0016020">
    <property type="term" value="C:membrane"/>
    <property type="evidence" value="ECO:0007669"/>
    <property type="project" value="UniProtKB-SubCell"/>
</dbReference>
<dbReference type="EMBL" id="JACGCM010001722">
    <property type="protein sequence ID" value="KAF6151017.1"/>
    <property type="molecule type" value="Genomic_DNA"/>
</dbReference>
<evidence type="ECO:0000256" key="1">
    <source>
        <dbReference type="ARBA" id="ARBA00000900"/>
    </source>
</evidence>
<reference evidence="19 20" key="1">
    <citation type="journal article" date="2020" name="IScience">
        <title>Genome Sequencing of the Endangered Kingdonia uniflora (Circaeasteraceae, Ranunculales) Reveals Potential Mechanisms of Evolutionary Specialization.</title>
        <authorList>
            <person name="Sun Y."/>
            <person name="Deng T."/>
            <person name="Zhang A."/>
            <person name="Moore M.J."/>
            <person name="Landis J.B."/>
            <person name="Lin N."/>
            <person name="Zhang H."/>
            <person name="Zhang X."/>
            <person name="Huang J."/>
            <person name="Zhang X."/>
            <person name="Sun H."/>
            <person name="Wang H."/>
        </authorList>
    </citation>
    <scope>NUCLEOTIDE SEQUENCE [LARGE SCALE GENOMIC DNA]</scope>
    <source>
        <strain evidence="19">TB1705</strain>
        <tissue evidence="19">Leaf</tissue>
    </source>
</reference>
<dbReference type="GO" id="GO:0061630">
    <property type="term" value="F:ubiquitin protein ligase activity"/>
    <property type="evidence" value="ECO:0007669"/>
    <property type="project" value="UniProtKB-EC"/>
</dbReference>
<evidence type="ECO:0000256" key="8">
    <source>
        <dbReference type="ARBA" id="ARBA00022771"/>
    </source>
</evidence>
<evidence type="ECO:0000256" key="12">
    <source>
        <dbReference type="ARBA" id="ARBA00023136"/>
    </source>
</evidence>
<gene>
    <name evidence="19" type="ORF">GIB67_016495</name>
</gene>
<feature type="signal peptide" evidence="17">
    <location>
        <begin position="1"/>
        <end position="28"/>
    </location>
</feature>
<keyword evidence="7" id="KW-0479">Metal-binding</keyword>
<keyword evidence="5" id="KW-0808">Transferase</keyword>
<keyword evidence="17" id="KW-0732">Signal</keyword>
<keyword evidence="8 14" id="KW-0863">Zinc-finger</keyword>
<comment type="pathway">
    <text evidence="3">Protein modification; protein ubiquitination.</text>
</comment>
<evidence type="ECO:0000256" key="9">
    <source>
        <dbReference type="ARBA" id="ARBA00022786"/>
    </source>
</evidence>
<evidence type="ECO:0000256" key="10">
    <source>
        <dbReference type="ARBA" id="ARBA00022833"/>
    </source>
</evidence>
<comment type="similarity">
    <text evidence="13">Belongs to the RING-type zinc finger family. ATL subfamily.</text>
</comment>
<keyword evidence="11 16" id="KW-1133">Transmembrane helix</keyword>
<dbReference type="PANTHER" id="PTHR14155">
    <property type="entry name" value="RING FINGER DOMAIN-CONTAINING"/>
    <property type="match status" value="1"/>
</dbReference>
<keyword evidence="10" id="KW-0862">Zinc</keyword>
<evidence type="ECO:0000259" key="18">
    <source>
        <dbReference type="PROSITE" id="PS50089"/>
    </source>
</evidence>
<evidence type="ECO:0000313" key="20">
    <source>
        <dbReference type="Proteomes" id="UP000541444"/>
    </source>
</evidence>
<evidence type="ECO:0000256" key="6">
    <source>
        <dbReference type="ARBA" id="ARBA00022692"/>
    </source>
</evidence>
<sequence>MRLNHSRPILHLLITITSLLSLLNFSSAASPPPSDDLAALNTNFKPSIAVTIVVLVGAFFFVVFFSIYIRQCSNDARNGGSVRPTGVGARSNRVNRGLDPEVIEKFPTFDYSMVKGLKIGKGALECAVCLNEFEDNETLRLLPKCDHVFHPECIDAWLVSHTTCPVCRANLVPVPEEQQQTGTSTGTAPESLSQVQIPMFVTDENLVNESQEVAIIINEGESQPAVVASPPHDRPSRSKSVRNWLSGRLPRSHTTGHSLVRPGDNCERFTLRLPEEVRKDILNGKLNRTASCLVPRRQGSVSGARTIRQGSSTGWRSFNFRRSFNFSKSDRWGLSFWKANFAKSQKRGEDSIKSPVGTRAQCGPEQCSMSRSPV</sequence>
<dbReference type="Gene3D" id="3.30.40.10">
    <property type="entry name" value="Zinc/RING finger domain, C3HC4 (zinc finger)"/>
    <property type="match status" value="1"/>
</dbReference>
<organism evidence="19 20">
    <name type="scientific">Kingdonia uniflora</name>
    <dbReference type="NCBI Taxonomy" id="39325"/>
    <lineage>
        <taxon>Eukaryota</taxon>
        <taxon>Viridiplantae</taxon>
        <taxon>Streptophyta</taxon>
        <taxon>Embryophyta</taxon>
        <taxon>Tracheophyta</taxon>
        <taxon>Spermatophyta</taxon>
        <taxon>Magnoliopsida</taxon>
        <taxon>Ranunculales</taxon>
        <taxon>Circaeasteraceae</taxon>
        <taxon>Kingdonia</taxon>
    </lineage>
</organism>
<evidence type="ECO:0000256" key="3">
    <source>
        <dbReference type="ARBA" id="ARBA00004906"/>
    </source>
</evidence>
<dbReference type="PROSITE" id="PS50089">
    <property type="entry name" value="ZF_RING_2"/>
    <property type="match status" value="1"/>
</dbReference>
<evidence type="ECO:0000256" key="11">
    <source>
        <dbReference type="ARBA" id="ARBA00022989"/>
    </source>
</evidence>
<evidence type="ECO:0000256" key="5">
    <source>
        <dbReference type="ARBA" id="ARBA00022679"/>
    </source>
</evidence>
<dbReference type="CDD" id="cd16461">
    <property type="entry name" value="RING-H2_EL5-like"/>
    <property type="match status" value="1"/>
</dbReference>
<dbReference type="EC" id="2.3.2.27" evidence="4"/>
<evidence type="ECO:0000256" key="4">
    <source>
        <dbReference type="ARBA" id="ARBA00012483"/>
    </source>
</evidence>
<dbReference type="OrthoDB" id="8062037at2759"/>
<feature type="chain" id="PRO_5029838793" description="RING-type E3 ubiquitin transferase" evidence="17">
    <location>
        <begin position="29"/>
        <end position="374"/>
    </location>
</feature>
<evidence type="ECO:0000256" key="13">
    <source>
        <dbReference type="ARBA" id="ARBA00024209"/>
    </source>
</evidence>
<dbReference type="GO" id="GO:0008270">
    <property type="term" value="F:zinc ion binding"/>
    <property type="evidence" value="ECO:0007669"/>
    <property type="project" value="UniProtKB-KW"/>
</dbReference>
<dbReference type="FunFam" id="3.30.40.10:FF:000187">
    <property type="entry name" value="E3 ubiquitin-protein ligase ATL6"/>
    <property type="match status" value="1"/>
</dbReference>
<comment type="caution">
    <text evidence="19">The sequence shown here is derived from an EMBL/GenBank/DDBJ whole genome shotgun (WGS) entry which is preliminary data.</text>
</comment>
<feature type="domain" description="RING-type" evidence="18">
    <location>
        <begin position="126"/>
        <end position="168"/>
    </location>
</feature>
<evidence type="ECO:0000313" key="19">
    <source>
        <dbReference type="EMBL" id="KAF6151017.1"/>
    </source>
</evidence>
<evidence type="ECO:0000256" key="14">
    <source>
        <dbReference type="PROSITE-ProRule" id="PRU00175"/>
    </source>
</evidence>
<evidence type="ECO:0000256" key="7">
    <source>
        <dbReference type="ARBA" id="ARBA00022723"/>
    </source>
</evidence>
<comment type="catalytic activity">
    <reaction evidence="1">
        <text>S-ubiquitinyl-[E2 ubiquitin-conjugating enzyme]-L-cysteine + [acceptor protein]-L-lysine = [E2 ubiquitin-conjugating enzyme]-L-cysteine + N(6)-ubiquitinyl-[acceptor protein]-L-lysine.</text>
        <dbReference type="EC" id="2.3.2.27"/>
    </reaction>
</comment>
<dbReference type="PANTHER" id="PTHR14155:SF263">
    <property type="entry name" value="E3 UBIQUITIN-PROTEIN LIGASE ATL6"/>
    <property type="match status" value="1"/>
</dbReference>
<keyword evidence="6 16" id="KW-0812">Transmembrane</keyword>
<feature type="region of interest" description="Disordered" evidence="15">
    <location>
        <begin position="344"/>
        <end position="374"/>
    </location>
</feature>
<evidence type="ECO:0000256" key="16">
    <source>
        <dbReference type="SAM" id="Phobius"/>
    </source>
</evidence>
<evidence type="ECO:0000256" key="2">
    <source>
        <dbReference type="ARBA" id="ARBA00004167"/>
    </source>
</evidence>
<keyword evidence="12 16" id="KW-0472">Membrane</keyword>
<keyword evidence="9" id="KW-0833">Ubl conjugation pathway</keyword>
<name>A0A7J7M7Z4_9MAGN</name>
<accession>A0A7J7M7Z4</accession>
<dbReference type="InterPro" id="IPR053238">
    <property type="entry name" value="RING-H2_zinc_finger"/>
</dbReference>
<comment type="subcellular location">
    <subcellularLocation>
        <location evidence="2">Membrane</location>
        <topology evidence="2">Single-pass membrane protein</topology>
    </subcellularLocation>
</comment>
<dbReference type="InterPro" id="IPR013083">
    <property type="entry name" value="Znf_RING/FYVE/PHD"/>
</dbReference>
<dbReference type="Proteomes" id="UP000541444">
    <property type="component" value="Unassembled WGS sequence"/>
</dbReference>
<evidence type="ECO:0000256" key="15">
    <source>
        <dbReference type="SAM" id="MobiDB-lite"/>
    </source>
</evidence>